<name>A0A5N5NED5_PANHP</name>
<comment type="caution">
    <text evidence="1">The sequence shown here is derived from an EMBL/GenBank/DDBJ whole genome shotgun (WGS) entry which is preliminary data.</text>
</comment>
<keyword evidence="2" id="KW-1185">Reference proteome</keyword>
<gene>
    <name evidence="1" type="ORF">PHYPO_G00248130</name>
</gene>
<accession>A0A5N5NED5</accession>
<protein>
    <submittedName>
        <fullName evidence="1">Uncharacterized protein</fullName>
    </submittedName>
</protein>
<sequence length="78" mass="8517">MTLLTAKVPGLYGVLGFTCSTLSEVSTCIARVTRPQALIQRCQRNPERYPVAQSYLVLLSDSPGENSIKDDKLTRTGS</sequence>
<dbReference type="EMBL" id="VFJC01000010">
    <property type="protein sequence ID" value="KAB5566010.1"/>
    <property type="molecule type" value="Genomic_DNA"/>
</dbReference>
<reference evidence="1 2" key="1">
    <citation type="submission" date="2019-06" db="EMBL/GenBank/DDBJ databases">
        <title>A chromosome-scale genome assembly of the striped catfish, Pangasianodon hypophthalmus.</title>
        <authorList>
            <person name="Wen M."/>
            <person name="Zahm M."/>
            <person name="Roques C."/>
            <person name="Cabau C."/>
            <person name="Klopp C."/>
            <person name="Donnadieu C."/>
            <person name="Jouanno E."/>
            <person name="Avarre J.-C."/>
            <person name="Campet M."/>
            <person name="Ha T.T.T."/>
            <person name="Dugue R."/>
            <person name="Lampietro C."/>
            <person name="Louis A."/>
            <person name="Herpin A."/>
            <person name="Echchiki A."/>
            <person name="Berthelot C."/>
            <person name="Parey E."/>
            <person name="Roest-Crollius H."/>
            <person name="Braasch I."/>
            <person name="Postlethwait J."/>
            <person name="Bobe J."/>
            <person name="Montfort J."/>
            <person name="Bouchez O."/>
            <person name="Begum T."/>
            <person name="Schartl M."/>
            <person name="Guiguen Y."/>
        </authorList>
    </citation>
    <scope>NUCLEOTIDE SEQUENCE [LARGE SCALE GENOMIC DNA]</scope>
    <source>
        <strain evidence="1 2">Indonesia</strain>
        <tissue evidence="1">Blood</tissue>
    </source>
</reference>
<evidence type="ECO:0000313" key="2">
    <source>
        <dbReference type="Proteomes" id="UP000327468"/>
    </source>
</evidence>
<organism evidence="1 2">
    <name type="scientific">Pangasianodon hypophthalmus</name>
    <name type="common">Striped catfish</name>
    <name type="synonym">Helicophagus hypophthalmus</name>
    <dbReference type="NCBI Taxonomy" id="310915"/>
    <lineage>
        <taxon>Eukaryota</taxon>
        <taxon>Metazoa</taxon>
        <taxon>Chordata</taxon>
        <taxon>Craniata</taxon>
        <taxon>Vertebrata</taxon>
        <taxon>Euteleostomi</taxon>
        <taxon>Actinopterygii</taxon>
        <taxon>Neopterygii</taxon>
        <taxon>Teleostei</taxon>
        <taxon>Ostariophysi</taxon>
        <taxon>Siluriformes</taxon>
        <taxon>Pangasiidae</taxon>
        <taxon>Pangasianodon</taxon>
    </lineage>
</organism>
<proteinExistence type="predicted"/>
<dbReference type="AlphaFoldDB" id="A0A5N5NED5"/>
<evidence type="ECO:0000313" key="1">
    <source>
        <dbReference type="EMBL" id="KAB5566010.1"/>
    </source>
</evidence>
<dbReference type="Proteomes" id="UP000327468">
    <property type="component" value="Chromosome 9"/>
</dbReference>